<proteinExistence type="inferred from homology"/>
<dbReference type="CDD" id="cd07505">
    <property type="entry name" value="HAD_BPGM-like"/>
    <property type="match status" value="1"/>
</dbReference>
<feature type="region of interest" description="Disordered" evidence="2">
    <location>
        <begin position="226"/>
        <end position="245"/>
    </location>
</feature>
<name>A0A7Z2ZUE4_9BURK</name>
<gene>
    <name evidence="3" type="ORF">HH212_23350</name>
</gene>
<dbReference type="SFLD" id="SFLDG01129">
    <property type="entry name" value="C1.5:_HAD__Beta-PGM__Phosphata"/>
    <property type="match status" value="1"/>
</dbReference>
<dbReference type="EMBL" id="CP051685">
    <property type="protein sequence ID" value="QJE02591.1"/>
    <property type="molecule type" value="Genomic_DNA"/>
</dbReference>
<accession>A0A7Z2ZUE4</accession>
<dbReference type="GO" id="GO:0050308">
    <property type="term" value="F:sugar-phosphatase activity"/>
    <property type="evidence" value="ECO:0007669"/>
    <property type="project" value="TreeGrafter"/>
</dbReference>
<evidence type="ECO:0000256" key="1">
    <source>
        <dbReference type="ARBA" id="ARBA00006171"/>
    </source>
</evidence>
<dbReference type="Pfam" id="PF00702">
    <property type="entry name" value="Hydrolase"/>
    <property type="match status" value="1"/>
</dbReference>
<dbReference type="SFLD" id="SFLDG01135">
    <property type="entry name" value="C1.5.6:_HAD__Beta-PGM__Phospha"/>
    <property type="match status" value="1"/>
</dbReference>
<dbReference type="InterPro" id="IPR010976">
    <property type="entry name" value="B-phosphoglucomutase_hydrolase"/>
</dbReference>
<dbReference type="InterPro" id="IPR036412">
    <property type="entry name" value="HAD-like_sf"/>
</dbReference>
<dbReference type="InterPro" id="IPR051806">
    <property type="entry name" value="HAD-like_SPP"/>
</dbReference>
<dbReference type="InterPro" id="IPR023214">
    <property type="entry name" value="HAD_sf"/>
</dbReference>
<dbReference type="SUPFAM" id="SSF56784">
    <property type="entry name" value="HAD-like"/>
    <property type="match status" value="1"/>
</dbReference>
<dbReference type="PANTHER" id="PTHR43481:SF4">
    <property type="entry name" value="GLYCEROL-1-PHOSPHATE PHOSPHOHYDROLASE 1-RELATED"/>
    <property type="match status" value="1"/>
</dbReference>
<dbReference type="SFLD" id="SFLDS00003">
    <property type="entry name" value="Haloacid_Dehalogenase"/>
    <property type="match status" value="1"/>
</dbReference>
<dbReference type="Gene3D" id="1.10.150.240">
    <property type="entry name" value="Putative phosphatase, domain 2"/>
    <property type="match status" value="1"/>
</dbReference>
<sequence length="245" mass="26724">MTQTVSNPGRHAFIFDMDGTIVDNMAYHTTSWLQFFSRRGFDYEPDTFFRETAGAQGSEILRLRLGADLPDFEVALLAQEKDALYRELYGPHRRTIDGFDDLVVQARAHGVPLAVATSAPPANIVFTLDEMDIRRHFDAVVGAADVERGKPHPDVFLKAAETLGADPAHCIVFEDAPLGVEAARRAGMRAVVLTTTLPASDFAQFDNVIRIVRDFSQLTLADLFDDEAAPGEPAPGAPQAGRPAA</sequence>
<protein>
    <submittedName>
        <fullName evidence="3">HAD family phosphatase</fullName>
    </submittedName>
</protein>
<dbReference type="NCBIfam" id="TIGR01509">
    <property type="entry name" value="HAD-SF-IA-v3"/>
    <property type="match status" value="1"/>
</dbReference>
<reference evidence="3 4" key="1">
    <citation type="submission" date="2020-04" db="EMBL/GenBank/DDBJ databases">
        <title>Genome sequencing of novel species.</title>
        <authorList>
            <person name="Heo J."/>
            <person name="Kim S.-J."/>
            <person name="Kim J.-S."/>
            <person name="Hong S.-B."/>
            <person name="Kwon S.-W."/>
        </authorList>
    </citation>
    <scope>NUCLEOTIDE SEQUENCE [LARGE SCALE GENOMIC DNA]</scope>
    <source>
        <strain evidence="3 4">GN2-R2</strain>
    </source>
</reference>
<keyword evidence="4" id="KW-1185">Reference proteome</keyword>
<dbReference type="InterPro" id="IPR023198">
    <property type="entry name" value="PGP-like_dom2"/>
</dbReference>
<dbReference type="NCBIfam" id="TIGR02009">
    <property type="entry name" value="PGMB-YQAB-SF"/>
    <property type="match status" value="1"/>
</dbReference>
<dbReference type="PANTHER" id="PTHR43481">
    <property type="entry name" value="FRUCTOSE-1-PHOSPHATE PHOSPHATASE"/>
    <property type="match status" value="1"/>
</dbReference>
<evidence type="ECO:0000313" key="4">
    <source>
        <dbReference type="Proteomes" id="UP000502415"/>
    </source>
</evidence>
<dbReference type="KEGG" id="mfy:HH212_23350"/>
<evidence type="ECO:0000256" key="2">
    <source>
        <dbReference type="SAM" id="MobiDB-lite"/>
    </source>
</evidence>
<dbReference type="AlphaFoldDB" id="A0A7Z2ZUE4"/>
<evidence type="ECO:0000313" key="3">
    <source>
        <dbReference type="EMBL" id="QJE02591.1"/>
    </source>
</evidence>
<dbReference type="InterPro" id="IPR006439">
    <property type="entry name" value="HAD-SF_hydro_IA"/>
</dbReference>
<dbReference type="Gene3D" id="3.40.50.1000">
    <property type="entry name" value="HAD superfamily/HAD-like"/>
    <property type="match status" value="1"/>
</dbReference>
<dbReference type="RefSeq" id="WP_170204674.1">
    <property type="nucleotide sequence ID" value="NZ_CP051685.1"/>
</dbReference>
<organism evidence="3 4">
    <name type="scientific">Massilia forsythiae</name>
    <dbReference type="NCBI Taxonomy" id="2728020"/>
    <lineage>
        <taxon>Bacteria</taxon>
        <taxon>Pseudomonadati</taxon>
        <taxon>Pseudomonadota</taxon>
        <taxon>Betaproteobacteria</taxon>
        <taxon>Burkholderiales</taxon>
        <taxon>Oxalobacteraceae</taxon>
        <taxon>Telluria group</taxon>
        <taxon>Massilia</taxon>
    </lineage>
</organism>
<dbReference type="PRINTS" id="PR00413">
    <property type="entry name" value="HADHALOGNASE"/>
</dbReference>
<dbReference type="Proteomes" id="UP000502415">
    <property type="component" value="Chromosome"/>
</dbReference>
<comment type="similarity">
    <text evidence="1">Belongs to the HAD-like hydrolase superfamily. CbbY/CbbZ/Gph/YieH family.</text>
</comment>